<gene>
    <name evidence="2" type="ORF">T4D_11847</name>
    <name evidence="1" type="ORF">T4E_1116</name>
</gene>
<evidence type="ECO:0000313" key="3">
    <source>
        <dbReference type="Proteomes" id="UP000054815"/>
    </source>
</evidence>
<evidence type="ECO:0000313" key="4">
    <source>
        <dbReference type="Proteomes" id="UP000054995"/>
    </source>
</evidence>
<dbReference type="EMBL" id="JYDU01000097">
    <property type="protein sequence ID" value="KRX92999.1"/>
    <property type="molecule type" value="Genomic_DNA"/>
</dbReference>
<evidence type="ECO:0000313" key="2">
    <source>
        <dbReference type="EMBL" id="KRY84398.1"/>
    </source>
</evidence>
<comment type="caution">
    <text evidence="1">The sequence shown here is derived from an EMBL/GenBank/DDBJ whole genome shotgun (WGS) entry which is preliminary data.</text>
</comment>
<dbReference type="Proteomes" id="UP000054815">
    <property type="component" value="Unassembled WGS sequence"/>
</dbReference>
<organism evidence="1 3">
    <name type="scientific">Trichinella pseudospiralis</name>
    <name type="common">Parasitic roundworm</name>
    <dbReference type="NCBI Taxonomy" id="6337"/>
    <lineage>
        <taxon>Eukaryota</taxon>
        <taxon>Metazoa</taxon>
        <taxon>Ecdysozoa</taxon>
        <taxon>Nematoda</taxon>
        <taxon>Enoplea</taxon>
        <taxon>Dorylaimia</taxon>
        <taxon>Trichinellida</taxon>
        <taxon>Trichinellidae</taxon>
        <taxon>Trichinella</taxon>
    </lineage>
</organism>
<dbReference type="AlphaFoldDB" id="A0A0V0XYF7"/>
<dbReference type="Proteomes" id="UP000054995">
    <property type="component" value="Unassembled WGS sequence"/>
</dbReference>
<sequence>MNGDEVWQRVKEKSTSWLATVASASTTTKLRASRRVNRQSKMT</sequence>
<protein>
    <submittedName>
        <fullName evidence="1">Uncharacterized protein</fullName>
    </submittedName>
</protein>
<proteinExistence type="predicted"/>
<reference evidence="3 4" key="1">
    <citation type="submission" date="2015-01" db="EMBL/GenBank/DDBJ databases">
        <title>Evolution of Trichinella species and genotypes.</title>
        <authorList>
            <person name="Korhonen P.K."/>
            <person name="Edoardo P."/>
            <person name="Giuseppe L.R."/>
            <person name="Gasser R.B."/>
        </authorList>
    </citation>
    <scope>NUCLEOTIDE SEQUENCE [LARGE SCALE GENOMIC DNA]</scope>
    <source>
        <strain evidence="1">ISS141</strain>
        <strain evidence="2">ISS470</strain>
    </source>
</reference>
<dbReference type="EMBL" id="JYDT01000114">
    <property type="protein sequence ID" value="KRY84398.1"/>
    <property type="molecule type" value="Genomic_DNA"/>
</dbReference>
<keyword evidence="4" id="KW-1185">Reference proteome</keyword>
<name>A0A0V0XYF7_TRIPS</name>
<evidence type="ECO:0000313" key="1">
    <source>
        <dbReference type="EMBL" id="KRX92999.1"/>
    </source>
</evidence>
<accession>A0A0V0XYF7</accession>